<dbReference type="Pfam" id="PF01549">
    <property type="entry name" value="ShK"/>
    <property type="match status" value="1"/>
</dbReference>
<evidence type="ECO:0000256" key="5">
    <source>
        <dbReference type="ARBA" id="ARBA00022801"/>
    </source>
</evidence>
<keyword evidence="2 12" id="KW-0645">Protease</keyword>
<dbReference type="FunFam" id="3.40.390.10:FF:000015">
    <property type="entry name" value="Meprin A subunit"/>
    <property type="match status" value="1"/>
</dbReference>
<dbReference type="PROSITE" id="PS51670">
    <property type="entry name" value="SHKT"/>
    <property type="match status" value="1"/>
</dbReference>
<evidence type="ECO:0000256" key="7">
    <source>
        <dbReference type="ARBA" id="ARBA00023049"/>
    </source>
</evidence>
<dbReference type="PANTHER" id="PTHR10127:SF798">
    <property type="entry name" value="ZINC METALLOPROTEINASE NAS-1"/>
    <property type="match status" value="1"/>
</dbReference>
<reference evidence="16" key="2">
    <citation type="submission" date="2014-03" db="EMBL/GenBank/DDBJ databases">
        <title>The whipworm genome and dual-species transcriptomics of an intimate host-pathogen interaction.</title>
        <authorList>
            <person name="Foth B.J."/>
            <person name="Tsai I.J."/>
            <person name="Reid A.J."/>
            <person name="Bancroft A.J."/>
            <person name="Nichol S."/>
            <person name="Tracey A."/>
            <person name="Holroyd N."/>
            <person name="Cotton J.A."/>
            <person name="Stanley E.J."/>
            <person name="Zarowiecki M."/>
            <person name="Liu J.Z."/>
            <person name="Huckvale T."/>
            <person name="Cooper P.J."/>
            <person name="Grencis R.K."/>
            <person name="Berriman M."/>
        </authorList>
    </citation>
    <scope>NUCLEOTIDE SEQUENCE [LARGE SCALE GENOMIC DNA]</scope>
</reference>
<evidence type="ECO:0000313" key="16">
    <source>
        <dbReference type="EMBL" id="CDW60522.1"/>
    </source>
</evidence>
<feature type="binding site" evidence="12">
    <location>
        <position position="154"/>
    </location>
    <ligand>
        <name>Zn(2+)</name>
        <dbReference type="ChEBI" id="CHEBI:29105"/>
        <note>catalytic</note>
    </ligand>
</feature>
<evidence type="ECO:0000256" key="3">
    <source>
        <dbReference type="ARBA" id="ARBA00022723"/>
    </source>
</evidence>
<reference evidence="16" key="1">
    <citation type="submission" date="2014-01" db="EMBL/GenBank/DDBJ databases">
        <authorList>
            <person name="Aslett M."/>
        </authorList>
    </citation>
    <scope>NUCLEOTIDE SEQUENCE</scope>
</reference>
<dbReference type="CDD" id="cd04280">
    <property type="entry name" value="ZnMc_astacin_like"/>
    <property type="match status" value="1"/>
</dbReference>
<dbReference type="Gene3D" id="1.10.10.1940">
    <property type="match status" value="1"/>
</dbReference>
<keyword evidence="17" id="KW-1185">Reference proteome</keyword>
<dbReference type="PANTHER" id="PTHR10127">
    <property type="entry name" value="DISCOIDIN, CUB, EGF, LAMININ , AND ZINC METALLOPROTEASE DOMAIN CONTAINING"/>
    <property type="match status" value="1"/>
</dbReference>
<protein>
    <recommendedName>
        <fullName evidence="13">Metalloendopeptidase</fullName>
        <ecNumber evidence="13">3.4.24.-</ecNumber>
    </recommendedName>
</protein>
<dbReference type="GO" id="GO:0004222">
    <property type="term" value="F:metalloendopeptidase activity"/>
    <property type="evidence" value="ECO:0007669"/>
    <property type="project" value="UniProtKB-UniRule"/>
</dbReference>
<dbReference type="SMART" id="SM00235">
    <property type="entry name" value="ZnMc"/>
    <property type="match status" value="1"/>
</dbReference>
<dbReference type="PROSITE" id="PS51864">
    <property type="entry name" value="ASTACIN"/>
    <property type="match status" value="1"/>
</dbReference>
<evidence type="ECO:0000256" key="8">
    <source>
        <dbReference type="ARBA" id="ARBA00023145"/>
    </source>
</evidence>
<dbReference type="MEROPS" id="M12.A38"/>
<feature type="binding site" evidence="12">
    <location>
        <position position="150"/>
    </location>
    <ligand>
        <name>Zn(2+)</name>
        <dbReference type="ChEBI" id="CHEBI:29105"/>
        <note>catalytic</note>
    </ligand>
</feature>
<dbReference type="STRING" id="36087.A0A077ZJF1"/>
<dbReference type="InterPro" id="IPR001506">
    <property type="entry name" value="Peptidase_M12A"/>
</dbReference>
<gene>
    <name evidence="16" type="ORF">TTRE_0000890901</name>
</gene>
<dbReference type="InterPro" id="IPR024079">
    <property type="entry name" value="MetalloPept_cat_dom_sf"/>
</dbReference>
<dbReference type="GO" id="GO:0006508">
    <property type="term" value="P:proteolysis"/>
    <property type="evidence" value="ECO:0007669"/>
    <property type="project" value="UniProtKB-KW"/>
</dbReference>
<dbReference type="InterPro" id="IPR006026">
    <property type="entry name" value="Peptidase_Metallo"/>
</dbReference>
<dbReference type="Pfam" id="PF01400">
    <property type="entry name" value="Astacin"/>
    <property type="match status" value="1"/>
</dbReference>
<accession>A0A077ZJF1</accession>
<keyword evidence="10" id="KW-0325">Glycoprotein</keyword>
<comment type="cofactor">
    <cofactor evidence="12 13">
        <name>Zn(2+)</name>
        <dbReference type="ChEBI" id="CHEBI:29105"/>
    </cofactor>
    <text evidence="12 13">Binds 1 zinc ion per subunit.</text>
</comment>
<evidence type="ECO:0000313" key="17">
    <source>
        <dbReference type="Proteomes" id="UP000030665"/>
    </source>
</evidence>
<dbReference type="Proteomes" id="UP000030665">
    <property type="component" value="Unassembled WGS sequence"/>
</dbReference>
<evidence type="ECO:0000256" key="11">
    <source>
        <dbReference type="PROSITE-ProRule" id="PRU01005"/>
    </source>
</evidence>
<keyword evidence="7 12" id="KW-0482">Metalloprotease</keyword>
<organism evidence="16 17">
    <name type="scientific">Trichuris trichiura</name>
    <name type="common">Whipworm</name>
    <name type="synonym">Trichocephalus trichiurus</name>
    <dbReference type="NCBI Taxonomy" id="36087"/>
    <lineage>
        <taxon>Eukaryota</taxon>
        <taxon>Metazoa</taxon>
        <taxon>Ecdysozoa</taxon>
        <taxon>Nematoda</taxon>
        <taxon>Enoplea</taxon>
        <taxon>Dorylaimia</taxon>
        <taxon>Trichinellida</taxon>
        <taxon>Trichuridae</taxon>
        <taxon>Trichuris</taxon>
    </lineage>
</organism>
<comment type="function">
    <text evidence="1">Metalloprotease.</text>
</comment>
<name>A0A077ZJF1_TRITR</name>
<sequence length="313" mass="35562">MQIVCQKQAVILGSKLENLNETKRHKATLTAGDVAGYSPLINRGDIRKSSLAKGASRSAVRELEYRWPGGEIPYIISEQYNSEYRKIITGAMDEIQEKTCLRFIPRESQKQQDYLYIEPVDGCYSFIGRIGGAQQVSLADECMEHGVIVHELMHATGFIHEHNRSDRDRYVKVLWKNVISGMETEFAKQSDQIYDTLGFPYDYNSVMHYELTAFSRNGKPVMELLKPSYGEVGQRGGLSASDVQKINRLYNCRKQTTALYTRKEEGNELPAISPEVCEDLSGHCAEWLQRGFCISVSHRAYTAKICRKSCNFC</sequence>
<feature type="binding site" evidence="12">
    <location>
        <position position="160"/>
    </location>
    <ligand>
        <name>Zn(2+)</name>
        <dbReference type="ChEBI" id="CHEBI:29105"/>
        <note>catalytic</note>
    </ligand>
</feature>
<evidence type="ECO:0000256" key="12">
    <source>
        <dbReference type="PROSITE-ProRule" id="PRU01211"/>
    </source>
</evidence>
<evidence type="ECO:0000256" key="4">
    <source>
        <dbReference type="ARBA" id="ARBA00022729"/>
    </source>
</evidence>
<dbReference type="AlphaFoldDB" id="A0A077ZJF1"/>
<keyword evidence="8" id="KW-0865">Zymogen</keyword>
<dbReference type="EC" id="3.4.24.-" evidence="13"/>
<dbReference type="Gene3D" id="3.40.390.10">
    <property type="entry name" value="Collagenase (Catalytic Domain)"/>
    <property type="match status" value="1"/>
</dbReference>
<keyword evidence="9" id="KW-1015">Disulfide bond</keyword>
<comment type="caution">
    <text evidence="11">Lacks conserved residue(s) required for the propagation of feature annotation.</text>
</comment>
<dbReference type="EMBL" id="HG807164">
    <property type="protein sequence ID" value="CDW60522.1"/>
    <property type="molecule type" value="Genomic_DNA"/>
</dbReference>
<dbReference type="OrthoDB" id="291007at2759"/>
<keyword evidence="5 12" id="KW-0378">Hydrolase</keyword>
<feature type="active site" evidence="12">
    <location>
        <position position="151"/>
    </location>
</feature>
<feature type="domain" description="ShKT" evidence="14">
    <location>
        <begin position="277"/>
        <end position="313"/>
    </location>
</feature>
<evidence type="ECO:0000256" key="1">
    <source>
        <dbReference type="ARBA" id="ARBA00002657"/>
    </source>
</evidence>
<evidence type="ECO:0000256" key="6">
    <source>
        <dbReference type="ARBA" id="ARBA00022833"/>
    </source>
</evidence>
<dbReference type="GO" id="GO:0008270">
    <property type="term" value="F:zinc ion binding"/>
    <property type="evidence" value="ECO:0007669"/>
    <property type="project" value="UniProtKB-UniRule"/>
</dbReference>
<keyword evidence="3 12" id="KW-0479">Metal-binding</keyword>
<keyword evidence="6 12" id="KW-0862">Zinc</keyword>
<feature type="domain" description="Peptidase M12A" evidence="15">
    <location>
        <begin position="58"/>
        <end position="253"/>
    </location>
</feature>
<dbReference type="PRINTS" id="PR00480">
    <property type="entry name" value="ASTACIN"/>
</dbReference>
<dbReference type="SUPFAM" id="SSF55486">
    <property type="entry name" value="Metalloproteases ('zincins'), catalytic domain"/>
    <property type="match status" value="1"/>
</dbReference>
<evidence type="ECO:0000259" key="15">
    <source>
        <dbReference type="PROSITE" id="PS51864"/>
    </source>
</evidence>
<dbReference type="InterPro" id="IPR003582">
    <property type="entry name" value="ShKT_dom"/>
</dbReference>
<evidence type="ECO:0000256" key="10">
    <source>
        <dbReference type="ARBA" id="ARBA00023180"/>
    </source>
</evidence>
<proteinExistence type="predicted"/>
<evidence type="ECO:0000256" key="13">
    <source>
        <dbReference type="RuleBase" id="RU361183"/>
    </source>
</evidence>
<evidence type="ECO:0000256" key="9">
    <source>
        <dbReference type="ARBA" id="ARBA00023157"/>
    </source>
</evidence>
<keyword evidence="4" id="KW-0732">Signal</keyword>
<evidence type="ECO:0000259" key="14">
    <source>
        <dbReference type="PROSITE" id="PS51670"/>
    </source>
</evidence>
<dbReference type="SMART" id="SM00254">
    <property type="entry name" value="ShKT"/>
    <property type="match status" value="1"/>
</dbReference>
<evidence type="ECO:0000256" key="2">
    <source>
        <dbReference type="ARBA" id="ARBA00022670"/>
    </source>
</evidence>
<dbReference type="InterPro" id="IPR034035">
    <property type="entry name" value="Astacin-like_dom"/>
</dbReference>